<sequence length="323" mass="35423">MAASPSRLAQLYRYRLPVDSGLILNGKRVHQRQGLIIALCEAGRQGLGEVAPLSGFSLESLPQAESDAEKLLRQWQYCGQLSIDDYCPSVRCGFSFAHAELNSSLPTAGNYSSAFLSSLSSADKVDCGIVKAKLGRRKVADELAMLIRHMTSRPGCRYRLDVNQAWTLAQGKDFLSSMPPELMAQIDFIEEPCRDHQDSLLLAQQYRVPLAWDETLRQQPEIGFSQCDHVVAWVIKPMLLGSIAQCCERIVQASALGVEAIISSSLETSLGLGQLARLAAQLTPETLPGLDTLSIYQHQLIRCWPGATLPVRSLAELEEVALG</sequence>
<dbReference type="EC" id="4.2.1.113" evidence="4"/>
<dbReference type="Pfam" id="PF13378">
    <property type="entry name" value="MR_MLE_C"/>
    <property type="match status" value="1"/>
</dbReference>
<keyword evidence="8" id="KW-1185">Reference proteome</keyword>
<dbReference type="SUPFAM" id="SSF51604">
    <property type="entry name" value="Enolase C-terminal domain-like"/>
    <property type="match status" value="1"/>
</dbReference>
<dbReference type="Gene3D" id="3.20.20.120">
    <property type="entry name" value="Enolase-like C-terminal domain"/>
    <property type="match status" value="1"/>
</dbReference>
<keyword evidence="2" id="KW-0460">Magnesium</keyword>
<dbReference type="Proteomes" id="UP000838100">
    <property type="component" value="Unassembled WGS sequence"/>
</dbReference>
<dbReference type="Gene3D" id="3.30.390.10">
    <property type="entry name" value="Enolase-like, N-terminal domain"/>
    <property type="match status" value="1"/>
</dbReference>
<dbReference type="NCBIfam" id="TIGR01927">
    <property type="entry name" value="menC_gam_Gplu"/>
    <property type="match status" value="1"/>
</dbReference>
<evidence type="ECO:0000256" key="4">
    <source>
        <dbReference type="NCBIfam" id="TIGR01927"/>
    </source>
</evidence>
<dbReference type="SFLD" id="SFLDG00180">
    <property type="entry name" value="muconate_cycloisomerase"/>
    <property type="match status" value="1"/>
</dbReference>
<dbReference type="Pfam" id="PF21508">
    <property type="entry name" value="MenC_N"/>
    <property type="match status" value="1"/>
</dbReference>
<dbReference type="NCBIfam" id="NF003473">
    <property type="entry name" value="PRK05105.1"/>
    <property type="match status" value="1"/>
</dbReference>
<evidence type="ECO:0000259" key="5">
    <source>
        <dbReference type="Pfam" id="PF13378"/>
    </source>
</evidence>
<evidence type="ECO:0000313" key="8">
    <source>
        <dbReference type="Proteomes" id="UP000838100"/>
    </source>
</evidence>
<proteinExistence type="predicted"/>
<comment type="caution">
    <text evidence="7">The sequence shown here is derived from an EMBL/GenBank/DDBJ whole genome shotgun (WGS) entry which is preliminary data.</text>
</comment>
<name>A0ABN8ELD8_9GAMM</name>
<dbReference type="SFLD" id="SFLDS00001">
    <property type="entry name" value="Enolase"/>
    <property type="match status" value="1"/>
</dbReference>
<dbReference type="GO" id="GO:0043748">
    <property type="term" value="F:O-succinylbenzoate synthase activity"/>
    <property type="evidence" value="ECO:0007669"/>
    <property type="project" value="UniProtKB-EC"/>
</dbReference>
<protein>
    <recommendedName>
        <fullName evidence="4">o-succinylbenzoate synthase</fullName>
        <ecNumber evidence="4">4.2.1.113</ecNumber>
    </recommendedName>
</protein>
<gene>
    <name evidence="7" type="primary">menC</name>
    <name evidence="7" type="ORF">SIN8267_01799</name>
</gene>
<reference evidence="7" key="1">
    <citation type="submission" date="2021-12" db="EMBL/GenBank/DDBJ databases">
        <authorList>
            <person name="Rodrigo-Torres L."/>
            <person name="Arahal R. D."/>
            <person name="Lucena T."/>
        </authorList>
    </citation>
    <scope>NUCLEOTIDE SEQUENCE</scope>
    <source>
        <strain evidence="7">CECT 8267</strain>
    </source>
</reference>
<feature type="domain" description="OSBS enolase-like N-terminal" evidence="6">
    <location>
        <begin position="7"/>
        <end position="101"/>
    </location>
</feature>
<dbReference type="RefSeq" id="WP_237444327.1">
    <property type="nucleotide sequence ID" value="NZ_CAKLPX010000001.1"/>
</dbReference>
<dbReference type="InterPro" id="IPR041338">
    <property type="entry name" value="OSBS_N"/>
</dbReference>
<feature type="domain" description="Enolase C-terminal" evidence="5">
    <location>
        <begin position="128"/>
        <end position="280"/>
    </location>
</feature>
<dbReference type="InterPro" id="IPR036849">
    <property type="entry name" value="Enolase-like_C_sf"/>
</dbReference>
<dbReference type="InterPro" id="IPR029065">
    <property type="entry name" value="Enolase_C-like"/>
</dbReference>
<dbReference type="SFLD" id="SFLDF00009">
    <property type="entry name" value="o-succinylbenzoate_synthase"/>
    <property type="match status" value="1"/>
</dbReference>
<dbReference type="PANTHER" id="PTHR48073:SF2">
    <property type="entry name" value="O-SUCCINYLBENZOATE SYNTHASE"/>
    <property type="match status" value="1"/>
</dbReference>
<keyword evidence="3 7" id="KW-0456">Lyase</keyword>
<dbReference type="PANTHER" id="PTHR48073">
    <property type="entry name" value="O-SUCCINYLBENZOATE SYNTHASE-RELATED"/>
    <property type="match status" value="1"/>
</dbReference>
<evidence type="ECO:0000313" key="7">
    <source>
        <dbReference type="EMBL" id="CAH0991687.1"/>
    </source>
</evidence>
<dbReference type="InterPro" id="IPR029017">
    <property type="entry name" value="Enolase-like_N"/>
</dbReference>
<accession>A0ABN8ELD8</accession>
<evidence type="ECO:0000259" key="6">
    <source>
        <dbReference type="Pfam" id="PF21508"/>
    </source>
</evidence>
<evidence type="ECO:0000256" key="1">
    <source>
        <dbReference type="ARBA" id="ARBA00022723"/>
    </source>
</evidence>
<keyword evidence="1" id="KW-0479">Metal-binding</keyword>
<dbReference type="EMBL" id="CAKLPX010000001">
    <property type="protein sequence ID" value="CAH0991687.1"/>
    <property type="molecule type" value="Genomic_DNA"/>
</dbReference>
<dbReference type="SUPFAM" id="SSF54826">
    <property type="entry name" value="Enolase N-terminal domain-like"/>
    <property type="match status" value="1"/>
</dbReference>
<evidence type="ECO:0000256" key="3">
    <source>
        <dbReference type="ARBA" id="ARBA00023239"/>
    </source>
</evidence>
<organism evidence="7 8">
    <name type="scientific">Sinobacterium norvegicum</name>
    <dbReference type="NCBI Taxonomy" id="1641715"/>
    <lineage>
        <taxon>Bacteria</taxon>
        <taxon>Pseudomonadati</taxon>
        <taxon>Pseudomonadota</taxon>
        <taxon>Gammaproteobacteria</taxon>
        <taxon>Cellvibrionales</taxon>
        <taxon>Spongiibacteraceae</taxon>
        <taxon>Sinobacterium</taxon>
    </lineage>
</organism>
<dbReference type="CDD" id="cd03320">
    <property type="entry name" value="OSBS"/>
    <property type="match status" value="1"/>
</dbReference>
<evidence type="ECO:0000256" key="2">
    <source>
        <dbReference type="ARBA" id="ARBA00022842"/>
    </source>
</evidence>